<evidence type="ECO:0008006" key="2">
    <source>
        <dbReference type="Google" id="ProtNLM"/>
    </source>
</evidence>
<dbReference type="EMBL" id="VSSQ01005397">
    <property type="protein sequence ID" value="MPM28983.1"/>
    <property type="molecule type" value="Genomic_DNA"/>
</dbReference>
<organism evidence="1">
    <name type="scientific">bioreactor metagenome</name>
    <dbReference type="NCBI Taxonomy" id="1076179"/>
    <lineage>
        <taxon>unclassified sequences</taxon>
        <taxon>metagenomes</taxon>
        <taxon>ecological metagenomes</taxon>
    </lineage>
</organism>
<comment type="caution">
    <text evidence="1">The sequence shown here is derived from an EMBL/GenBank/DDBJ whole genome shotgun (WGS) entry which is preliminary data.</text>
</comment>
<reference evidence="1" key="1">
    <citation type="submission" date="2019-08" db="EMBL/GenBank/DDBJ databases">
        <authorList>
            <person name="Kucharzyk K."/>
            <person name="Murdoch R.W."/>
            <person name="Higgins S."/>
            <person name="Loffler F."/>
        </authorList>
    </citation>
    <scope>NUCLEOTIDE SEQUENCE</scope>
</reference>
<dbReference type="AlphaFoldDB" id="A0A644YR87"/>
<evidence type="ECO:0000313" key="1">
    <source>
        <dbReference type="EMBL" id="MPM28983.1"/>
    </source>
</evidence>
<protein>
    <recommendedName>
        <fullName evidence="2">HEAT repeat domain-containing protein</fullName>
    </recommendedName>
</protein>
<sequence>MNRLGFIILALILYMSSVASFAAEKRAFAIVTDEKTYASCKTSVDQYAESIKNEGMNVFVINNGWSTPEDIRKKLVELYKSSNLEGAVFIGDVPVPMIRDAQHLTTAFKMDQRRDWQESSVPSDRFYDDFDLKFNFIKRDSTKALYYYYSLASDGPQSINCDIYTARIKPPVVKGKSKYELISEFLIKAAKNKSSKHPINRLSYFAGHGYNSDCMVARIDEKLALSEQFSFINKGSKRVNYLDHKFEDNIKYRLLAELQSEGLDLAILHHHGSEDLQLMNGSPLTSDTQRWLEMAKKFFRGKIRGAKDTTAAKKYYIDNYKVPESWVANAFDKKMMLKDSLEDAAIDIHISDLEGFKPQAKVVIFDACFNGSFHLDDYISGHYIFADGETMVVKANSVNTLQDTWTNQLIGLLDRGVSVGNWAKGQMTLESHLIGDPTYRFLAQPAINFDLNEKVADHNPNSKYWQKLLQSSDPELRSLAIKRLASQAALSDDELLKIQSQDPSCIVRLMAFTQMRERANENLDKAIKIGLNDEYELIRRLSAYIAGMNYSPIYLQDLYNMRVAPGVSERVDFQIKSASEGYKKVEALAAFDNAIKGKSEKWYDDLKAKRKNIDYTLSKNESDMNSLLDEKVSAKEKRFTLMSLRNSNNIAYLDILFKFMKESKEKALRLQLAEAFGWYKYSYKKAEIIKFCTSLASEERDVEIKNELLRTINRVNN</sequence>
<dbReference type="InterPro" id="IPR016024">
    <property type="entry name" value="ARM-type_fold"/>
</dbReference>
<proteinExistence type="predicted"/>
<name>A0A644YR87_9ZZZZ</name>
<dbReference type="SUPFAM" id="SSF48371">
    <property type="entry name" value="ARM repeat"/>
    <property type="match status" value="1"/>
</dbReference>
<accession>A0A644YR87</accession>
<gene>
    <name evidence="1" type="ORF">SDC9_75521</name>
</gene>